<accession>A0A1Y0C7S7</accession>
<dbReference type="RefSeq" id="WP_087078665.1">
    <property type="nucleotide sequence ID" value="NZ_CP020809.1"/>
</dbReference>
<organism evidence="1 2">
    <name type="scientific">Mycobacterium dioxanotrophicus</name>
    <dbReference type="NCBI Taxonomy" id="482462"/>
    <lineage>
        <taxon>Bacteria</taxon>
        <taxon>Bacillati</taxon>
        <taxon>Actinomycetota</taxon>
        <taxon>Actinomycetes</taxon>
        <taxon>Mycobacteriales</taxon>
        <taxon>Mycobacteriaceae</taxon>
        <taxon>Mycobacterium</taxon>
    </lineage>
</organism>
<proteinExistence type="predicted"/>
<reference evidence="1 2" key="1">
    <citation type="submission" date="2017-04" db="EMBL/GenBank/DDBJ databases">
        <title>Whole Genome Sequence of 1,4-Dioxane Degrading Bacterium Mycobacterium dioxanotrophicus PH-06.</title>
        <authorList>
            <person name="He Y."/>
        </authorList>
    </citation>
    <scope>NUCLEOTIDE SEQUENCE [LARGE SCALE GENOMIC DNA]</scope>
    <source>
        <strain evidence="1 2">PH-06</strain>
    </source>
</reference>
<dbReference type="OrthoDB" id="8447184at2"/>
<name>A0A1Y0C7S7_9MYCO</name>
<sequence>MTTGTTAATGKHDAAVSGACRLWLGTIGDLLIPAGEQMPSASEVDVSTTQLDVVLNARPDLIEDLNTAWARAAGLPPQMALDHLRTTYPVLYQSLCLIVAGGYYAHSDVLKRLGYTGQQPRTVQAGVDIDEDLLERVIERGPRFRQA</sequence>
<evidence type="ECO:0000313" key="2">
    <source>
        <dbReference type="Proteomes" id="UP000195331"/>
    </source>
</evidence>
<keyword evidence="2" id="KW-1185">Reference proteome</keyword>
<protein>
    <submittedName>
        <fullName evidence="1">Uncharacterized protein</fullName>
    </submittedName>
</protein>
<dbReference type="EMBL" id="CP020809">
    <property type="protein sequence ID" value="ART71271.1"/>
    <property type="molecule type" value="Genomic_DNA"/>
</dbReference>
<dbReference type="AlphaFoldDB" id="A0A1Y0C7S7"/>
<gene>
    <name evidence="1" type="ORF">BTO20_24420</name>
</gene>
<dbReference type="Proteomes" id="UP000195331">
    <property type="component" value="Chromosome"/>
</dbReference>
<dbReference type="KEGG" id="mdx:BTO20_24420"/>
<evidence type="ECO:0000313" key="1">
    <source>
        <dbReference type="EMBL" id="ART71271.1"/>
    </source>
</evidence>